<dbReference type="OrthoDB" id="551907at2759"/>
<dbReference type="InterPro" id="IPR006447">
    <property type="entry name" value="Myb_dom_plants"/>
</dbReference>
<protein>
    <submittedName>
        <fullName evidence="7">MYB transcription factor</fullName>
    </submittedName>
</protein>
<dbReference type="SUPFAM" id="SSF46689">
    <property type="entry name" value="Homeodomain-like"/>
    <property type="match status" value="1"/>
</dbReference>
<keyword evidence="2" id="KW-0238">DNA-binding</keyword>
<dbReference type="EMBL" id="LFYR01001803">
    <property type="protein sequence ID" value="KMZ59092.1"/>
    <property type="molecule type" value="Genomic_DNA"/>
</dbReference>
<dbReference type="PANTHER" id="PTHR31499">
    <property type="entry name" value="MYB FAMILY TRANSCRIPTION FACTOR PHL11"/>
    <property type="match status" value="1"/>
</dbReference>
<dbReference type="Pfam" id="PF00249">
    <property type="entry name" value="Myb_DNA-binding"/>
    <property type="match status" value="1"/>
</dbReference>
<gene>
    <name evidence="7" type="ORF">ZOSMA_6G00200</name>
</gene>
<dbReference type="Proteomes" id="UP000036987">
    <property type="component" value="Unassembled WGS sequence"/>
</dbReference>
<dbReference type="PROSITE" id="PS51294">
    <property type="entry name" value="HTH_MYB"/>
    <property type="match status" value="1"/>
</dbReference>
<dbReference type="Pfam" id="PF14379">
    <property type="entry name" value="Myb_CC_LHEQLE"/>
    <property type="match status" value="1"/>
</dbReference>
<dbReference type="OMA" id="CPESDIN"/>
<keyword evidence="1" id="KW-0805">Transcription regulation</keyword>
<dbReference type="SMR" id="A0A0K9NSP8"/>
<organism evidence="7 8">
    <name type="scientific">Zostera marina</name>
    <name type="common">Eelgrass</name>
    <dbReference type="NCBI Taxonomy" id="29655"/>
    <lineage>
        <taxon>Eukaryota</taxon>
        <taxon>Viridiplantae</taxon>
        <taxon>Streptophyta</taxon>
        <taxon>Embryophyta</taxon>
        <taxon>Tracheophyta</taxon>
        <taxon>Spermatophyta</taxon>
        <taxon>Magnoliopsida</taxon>
        <taxon>Liliopsida</taxon>
        <taxon>Zosteraceae</taxon>
        <taxon>Zostera</taxon>
    </lineage>
</organism>
<evidence type="ECO:0000313" key="8">
    <source>
        <dbReference type="Proteomes" id="UP000036987"/>
    </source>
</evidence>
<dbReference type="Gene3D" id="1.10.10.60">
    <property type="entry name" value="Homeodomain-like"/>
    <property type="match status" value="1"/>
</dbReference>
<sequence>MYHAKTISTATLVPHKTKVTNQHPNSEYLGVSPASNPVTLGGSSKQRLRWTSDLHERFLDAISQLGGSDRATPKGVLRVMGVSGLTIYHIKSHLQKYRLVKYLPESPINGSTSDKKESTDNLMNMASEPGIKINEALKMQMEVQKRLHEQLEVQRKLQLRIEAQGKYLQKIIEEQEKLGNALTTSEPIPQPPNTPASSIKKRRIIGDKQAEGSPNAALEQENMTNAPRALR</sequence>
<dbReference type="STRING" id="29655.A0A0K9NSP8"/>
<name>A0A0K9NSP8_ZOSMR</name>
<dbReference type="InterPro" id="IPR001005">
    <property type="entry name" value="SANT/Myb"/>
</dbReference>
<keyword evidence="8" id="KW-1185">Reference proteome</keyword>
<dbReference type="InterPro" id="IPR017930">
    <property type="entry name" value="Myb_dom"/>
</dbReference>
<accession>A0A0K9NSP8</accession>
<evidence type="ECO:0000256" key="4">
    <source>
        <dbReference type="ARBA" id="ARBA00023242"/>
    </source>
</evidence>
<dbReference type="InterPro" id="IPR025756">
    <property type="entry name" value="Myb_CC_LHEQLE"/>
</dbReference>
<evidence type="ECO:0000313" key="7">
    <source>
        <dbReference type="EMBL" id="KMZ59092.1"/>
    </source>
</evidence>
<dbReference type="FunFam" id="1.10.10.60:FF:000002">
    <property type="entry name" value="Myb family transcription factor"/>
    <property type="match status" value="1"/>
</dbReference>
<feature type="domain" description="HTH myb-type" evidence="6">
    <location>
        <begin position="42"/>
        <end position="102"/>
    </location>
</feature>
<comment type="caution">
    <text evidence="7">The sequence shown here is derived from an EMBL/GenBank/DDBJ whole genome shotgun (WGS) entry which is preliminary data.</text>
</comment>
<evidence type="ECO:0000259" key="6">
    <source>
        <dbReference type="PROSITE" id="PS51294"/>
    </source>
</evidence>
<dbReference type="GO" id="GO:0003677">
    <property type="term" value="F:DNA binding"/>
    <property type="evidence" value="ECO:0007669"/>
    <property type="project" value="UniProtKB-KW"/>
</dbReference>
<dbReference type="NCBIfam" id="TIGR01557">
    <property type="entry name" value="myb_SHAQKYF"/>
    <property type="match status" value="1"/>
</dbReference>
<reference evidence="8" key="1">
    <citation type="journal article" date="2016" name="Nature">
        <title>The genome of the seagrass Zostera marina reveals angiosperm adaptation to the sea.</title>
        <authorList>
            <person name="Olsen J.L."/>
            <person name="Rouze P."/>
            <person name="Verhelst B."/>
            <person name="Lin Y.-C."/>
            <person name="Bayer T."/>
            <person name="Collen J."/>
            <person name="Dattolo E."/>
            <person name="De Paoli E."/>
            <person name="Dittami S."/>
            <person name="Maumus F."/>
            <person name="Michel G."/>
            <person name="Kersting A."/>
            <person name="Lauritano C."/>
            <person name="Lohaus R."/>
            <person name="Toepel M."/>
            <person name="Tonon T."/>
            <person name="Vanneste K."/>
            <person name="Amirebrahimi M."/>
            <person name="Brakel J."/>
            <person name="Bostroem C."/>
            <person name="Chovatia M."/>
            <person name="Grimwood J."/>
            <person name="Jenkins J.W."/>
            <person name="Jueterbock A."/>
            <person name="Mraz A."/>
            <person name="Stam W.T."/>
            <person name="Tice H."/>
            <person name="Bornberg-Bauer E."/>
            <person name="Green P.J."/>
            <person name="Pearson G.A."/>
            <person name="Procaccini G."/>
            <person name="Duarte C.M."/>
            <person name="Schmutz J."/>
            <person name="Reusch T.B.H."/>
            <person name="Van de Peer Y."/>
        </authorList>
    </citation>
    <scope>NUCLEOTIDE SEQUENCE [LARGE SCALE GENOMIC DNA]</scope>
    <source>
        <strain evidence="8">cv. Finnish</strain>
    </source>
</reference>
<evidence type="ECO:0000256" key="2">
    <source>
        <dbReference type="ARBA" id="ARBA00023125"/>
    </source>
</evidence>
<evidence type="ECO:0000256" key="1">
    <source>
        <dbReference type="ARBA" id="ARBA00023015"/>
    </source>
</evidence>
<dbReference type="InterPro" id="IPR046955">
    <property type="entry name" value="PHR1-like"/>
</dbReference>
<dbReference type="AlphaFoldDB" id="A0A0K9NSP8"/>
<evidence type="ECO:0000256" key="5">
    <source>
        <dbReference type="SAM" id="MobiDB-lite"/>
    </source>
</evidence>
<dbReference type="GO" id="GO:0003700">
    <property type="term" value="F:DNA-binding transcription factor activity"/>
    <property type="evidence" value="ECO:0007669"/>
    <property type="project" value="InterPro"/>
</dbReference>
<keyword evidence="4" id="KW-0539">Nucleus</keyword>
<feature type="region of interest" description="Disordered" evidence="5">
    <location>
        <begin position="181"/>
        <end position="231"/>
    </location>
</feature>
<evidence type="ECO:0000256" key="3">
    <source>
        <dbReference type="ARBA" id="ARBA00023163"/>
    </source>
</evidence>
<dbReference type="PANTHER" id="PTHR31499:SF79">
    <property type="entry name" value="HTH MYB-TYPE DOMAIN-CONTAINING PROTEIN"/>
    <property type="match status" value="1"/>
</dbReference>
<keyword evidence="3" id="KW-0804">Transcription</keyword>
<dbReference type="InterPro" id="IPR009057">
    <property type="entry name" value="Homeodomain-like_sf"/>
</dbReference>
<proteinExistence type="predicted"/>